<accession>G2Y591</accession>
<sequence length="67" mass="7963">MLKMEKLLPSRLKAMALYHTLSRMSDNLRACCKLLLDHNRSNILVSLRNWMQSYKYRMIRVEGMCEG</sequence>
<reference evidence="2" key="1">
    <citation type="journal article" date="2011" name="PLoS Genet.">
        <title>Genomic analysis of the necrotrophic fungal pathogens Sclerotinia sclerotiorum and Botrytis cinerea.</title>
        <authorList>
            <person name="Amselem J."/>
            <person name="Cuomo C.A."/>
            <person name="van Kan J.A."/>
            <person name="Viaud M."/>
            <person name="Benito E.P."/>
            <person name="Couloux A."/>
            <person name="Coutinho P.M."/>
            <person name="de Vries R.P."/>
            <person name="Dyer P.S."/>
            <person name="Fillinger S."/>
            <person name="Fournier E."/>
            <person name="Gout L."/>
            <person name="Hahn M."/>
            <person name="Kohn L."/>
            <person name="Lapalu N."/>
            <person name="Plummer K.M."/>
            <person name="Pradier J.M."/>
            <person name="Quevillon E."/>
            <person name="Sharon A."/>
            <person name="Simon A."/>
            <person name="ten Have A."/>
            <person name="Tudzynski B."/>
            <person name="Tudzynski P."/>
            <person name="Wincker P."/>
            <person name="Andrew M."/>
            <person name="Anthouard V."/>
            <person name="Beever R.E."/>
            <person name="Beffa R."/>
            <person name="Benoit I."/>
            <person name="Bouzid O."/>
            <person name="Brault B."/>
            <person name="Chen Z."/>
            <person name="Choquer M."/>
            <person name="Collemare J."/>
            <person name="Cotton P."/>
            <person name="Danchin E.G."/>
            <person name="Da Silva C."/>
            <person name="Gautier A."/>
            <person name="Giraud C."/>
            <person name="Giraud T."/>
            <person name="Gonzalez C."/>
            <person name="Grossetete S."/>
            <person name="Guldener U."/>
            <person name="Henrissat B."/>
            <person name="Howlett B.J."/>
            <person name="Kodira C."/>
            <person name="Kretschmer M."/>
            <person name="Lappartient A."/>
            <person name="Leroch M."/>
            <person name="Levis C."/>
            <person name="Mauceli E."/>
            <person name="Neuveglise C."/>
            <person name="Oeser B."/>
            <person name="Pearson M."/>
            <person name="Poulain J."/>
            <person name="Poussereau N."/>
            <person name="Quesneville H."/>
            <person name="Rascle C."/>
            <person name="Schumacher J."/>
            <person name="Segurens B."/>
            <person name="Sexton A."/>
            <person name="Silva E."/>
            <person name="Sirven C."/>
            <person name="Soanes D.M."/>
            <person name="Talbot N.J."/>
            <person name="Templeton M."/>
            <person name="Yandava C."/>
            <person name="Yarden O."/>
            <person name="Zeng Q."/>
            <person name="Rollins J.A."/>
            <person name="Lebrun M.H."/>
            <person name="Dickman M."/>
        </authorList>
    </citation>
    <scope>NUCLEOTIDE SEQUENCE [LARGE SCALE GENOMIC DNA]</scope>
    <source>
        <strain evidence="2">T4</strain>
    </source>
</reference>
<dbReference type="AlphaFoldDB" id="G2Y591"/>
<evidence type="ECO:0000313" key="1">
    <source>
        <dbReference type="EMBL" id="CCD47831.1"/>
    </source>
</evidence>
<dbReference type="InParanoid" id="G2Y591"/>
<protein>
    <submittedName>
        <fullName evidence="1">Uncharacterized protein</fullName>
    </submittedName>
</protein>
<proteinExistence type="predicted"/>
<name>G2Y591_BOTF4</name>
<dbReference type="EMBL" id="FQ790287">
    <property type="protein sequence ID" value="CCD47831.1"/>
    <property type="molecule type" value="Genomic_DNA"/>
</dbReference>
<dbReference type="HOGENOM" id="CLU_2812037_0_0_1"/>
<gene>
    <name evidence="1" type="ORF">BofuT4_P038110.1</name>
</gene>
<dbReference type="Proteomes" id="UP000008177">
    <property type="component" value="Unplaced contigs"/>
</dbReference>
<organism evidence="1 2">
    <name type="scientific">Botryotinia fuckeliana (strain T4)</name>
    <name type="common">Noble rot fungus</name>
    <name type="synonym">Botrytis cinerea</name>
    <dbReference type="NCBI Taxonomy" id="999810"/>
    <lineage>
        <taxon>Eukaryota</taxon>
        <taxon>Fungi</taxon>
        <taxon>Dikarya</taxon>
        <taxon>Ascomycota</taxon>
        <taxon>Pezizomycotina</taxon>
        <taxon>Leotiomycetes</taxon>
        <taxon>Helotiales</taxon>
        <taxon>Sclerotiniaceae</taxon>
        <taxon>Botrytis</taxon>
    </lineage>
</organism>
<evidence type="ECO:0000313" key="2">
    <source>
        <dbReference type="Proteomes" id="UP000008177"/>
    </source>
</evidence>